<evidence type="ECO:0000256" key="7">
    <source>
        <dbReference type="HAMAP-Rule" id="MF_01357"/>
    </source>
</evidence>
<protein>
    <recommendedName>
        <fullName evidence="7">NADH-quinone oxidoreductase subunit C</fullName>
        <ecNumber evidence="7">7.1.1.-</ecNumber>
    </recommendedName>
    <alternativeName>
        <fullName evidence="7">NADH dehydrogenase I subunit C</fullName>
    </alternativeName>
    <alternativeName>
        <fullName evidence="7">NDH-1 subunit C</fullName>
    </alternativeName>
</protein>
<dbReference type="InterPro" id="IPR020396">
    <property type="entry name" value="NADH_UbQ_OxRdtase_CS"/>
</dbReference>
<proteinExistence type="inferred from homology"/>
<keyword evidence="7" id="KW-1003">Cell membrane</keyword>
<dbReference type="PANTHER" id="PTHR10884:SF14">
    <property type="entry name" value="NADH DEHYDROGENASE [UBIQUINONE] IRON-SULFUR PROTEIN 3, MITOCHONDRIAL"/>
    <property type="match status" value="1"/>
</dbReference>
<comment type="similarity">
    <text evidence="1 7 8">Belongs to the complex I 30 kDa subunit family.</text>
</comment>
<dbReference type="NCBIfam" id="TIGR01961">
    <property type="entry name" value="NuoC_fam"/>
    <property type="match status" value="1"/>
</dbReference>
<dbReference type="PROSITE" id="PS00542">
    <property type="entry name" value="COMPLEX1_30K"/>
    <property type="match status" value="1"/>
</dbReference>
<gene>
    <name evidence="11" type="primary">nuoC1</name>
    <name evidence="7" type="synonym">nuoC</name>
    <name evidence="11" type="ORF">OCH7691_02243</name>
</gene>
<dbReference type="SUPFAM" id="SSF143243">
    <property type="entry name" value="Nqo5-like"/>
    <property type="match status" value="1"/>
</dbReference>
<evidence type="ECO:0000313" key="12">
    <source>
        <dbReference type="Proteomes" id="UP000193200"/>
    </source>
</evidence>
<sequence>MSEALQELGEYVAAALPQDVSETRVAFGELALVVPRDAIVRVLTFLRDDSNCKFTMLVDLCGVDYPDERERFEVVYNLLSVHHNQRIRVKCRTDEASPVPSVIGVHSAADWFEREAWDLYGILFSGHPDLRRLLTDYGFEGHPMRKDFPLTGYVEVRYDDEQKRVVYEPVKLTQEFRRFDFMSPWEGPDYVLPGDEKAEEKV</sequence>
<keyword evidence="11" id="KW-0560">Oxidoreductase</keyword>
<dbReference type="Pfam" id="PF00329">
    <property type="entry name" value="Complex1_30kDa"/>
    <property type="match status" value="1"/>
</dbReference>
<reference evidence="11 12" key="1">
    <citation type="submission" date="2017-03" db="EMBL/GenBank/DDBJ databases">
        <authorList>
            <person name="Afonso C.L."/>
            <person name="Miller P.J."/>
            <person name="Scott M.A."/>
            <person name="Spackman E."/>
            <person name="Goraichik I."/>
            <person name="Dimitrov K.M."/>
            <person name="Suarez D.L."/>
            <person name="Swayne D.E."/>
        </authorList>
    </citation>
    <scope>NUCLEOTIDE SEQUENCE [LARGE SCALE GENOMIC DNA]</scope>
    <source>
        <strain evidence="11 12">CECT 7691</strain>
    </source>
</reference>
<keyword evidence="5 7" id="KW-0830">Ubiquinone</keyword>
<evidence type="ECO:0000256" key="9">
    <source>
        <dbReference type="RuleBase" id="RU003582"/>
    </source>
</evidence>
<name>A0A1Y5T1H0_9PROT</name>
<evidence type="ECO:0000256" key="1">
    <source>
        <dbReference type="ARBA" id="ARBA00007569"/>
    </source>
</evidence>
<dbReference type="InParanoid" id="A0A1Y5T1H0"/>
<evidence type="ECO:0000256" key="6">
    <source>
        <dbReference type="ARBA" id="ARBA00049551"/>
    </source>
</evidence>
<dbReference type="EC" id="7.1.1.-" evidence="7"/>
<evidence type="ECO:0000259" key="10">
    <source>
        <dbReference type="Pfam" id="PF00329"/>
    </source>
</evidence>
<organism evidence="11 12">
    <name type="scientific">Oceanibacterium hippocampi</name>
    <dbReference type="NCBI Taxonomy" id="745714"/>
    <lineage>
        <taxon>Bacteria</taxon>
        <taxon>Pseudomonadati</taxon>
        <taxon>Pseudomonadota</taxon>
        <taxon>Alphaproteobacteria</taxon>
        <taxon>Sneathiellales</taxon>
        <taxon>Sneathiellaceae</taxon>
        <taxon>Oceanibacterium</taxon>
    </lineage>
</organism>
<dbReference type="Gene3D" id="3.30.460.80">
    <property type="entry name" value="NADH:ubiquinone oxidoreductase, 30kDa subunit"/>
    <property type="match status" value="1"/>
</dbReference>
<evidence type="ECO:0000256" key="2">
    <source>
        <dbReference type="ARBA" id="ARBA00022448"/>
    </source>
</evidence>
<keyword evidence="3 7" id="KW-1278">Translocase</keyword>
<keyword evidence="7" id="KW-0472">Membrane</keyword>
<evidence type="ECO:0000313" key="11">
    <source>
        <dbReference type="EMBL" id="SLN53454.1"/>
    </source>
</evidence>
<comment type="subcellular location">
    <subcellularLocation>
        <location evidence="7">Cell membrane</location>
        <topology evidence="7">Peripheral membrane protein</topology>
        <orientation evidence="7">Cytoplasmic side</orientation>
    </subcellularLocation>
</comment>
<dbReference type="NCBIfam" id="NF004730">
    <property type="entry name" value="PRK06074.1-1"/>
    <property type="match status" value="1"/>
</dbReference>
<evidence type="ECO:0000256" key="8">
    <source>
        <dbReference type="RuleBase" id="RU003456"/>
    </source>
</evidence>
<dbReference type="OrthoDB" id="9803286at2"/>
<evidence type="ECO:0000256" key="5">
    <source>
        <dbReference type="ARBA" id="ARBA00023075"/>
    </source>
</evidence>
<dbReference type="GO" id="GO:0048038">
    <property type="term" value="F:quinone binding"/>
    <property type="evidence" value="ECO:0007669"/>
    <property type="project" value="UniProtKB-KW"/>
</dbReference>
<dbReference type="InterPro" id="IPR037232">
    <property type="entry name" value="NADH_quin_OxRdtase_su_C/D-like"/>
</dbReference>
<dbReference type="GO" id="GO:0050136">
    <property type="term" value="F:NADH dehydrogenase (quinone) (non-electrogenic) activity"/>
    <property type="evidence" value="ECO:0007669"/>
    <property type="project" value="UniProtKB-UniRule"/>
</dbReference>
<evidence type="ECO:0000256" key="4">
    <source>
        <dbReference type="ARBA" id="ARBA00023027"/>
    </source>
</evidence>
<dbReference type="GO" id="GO:0005886">
    <property type="term" value="C:plasma membrane"/>
    <property type="evidence" value="ECO:0007669"/>
    <property type="project" value="UniProtKB-SubCell"/>
</dbReference>
<evidence type="ECO:0000256" key="3">
    <source>
        <dbReference type="ARBA" id="ARBA00022967"/>
    </source>
</evidence>
<dbReference type="PANTHER" id="PTHR10884">
    <property type="entry name" value="NADH DEHYDROGENASE UBIQUINONE IRON-SULFUR PROTEIN 3"/>
    <property type="match status" value="1"/>
</dbReference>
<comment type="catalytic activity">
    <reaction evidence="6">
        <text>a ubiquinone + NADH + 5 H(+)(in) = a ubiquinol + NAD(+) + 4 H(+)(out)</text>
        <dbReference type="Rhea" id="RHEA:29091"/>
        <dbReference type="Rhea" id="RHEA-COMP:9565"/>
        <dbReference type="Rhea" id="RHEA-COMP:9566"/>
        <dbReference type="ChEBI" id="CHEBI:15378"/>
        <dbReference type="ChEBI" id="CHEBI:16389"/>
        <dbReference type="ChEBI" id="CHEBI:17976"/>
        <dbReference type="ChEBI" id="CHEBI:57540"/>
        <dbReference type="ChEBI" id="CHEBI:57945"/>
        <dbReference type="EC" id="7.1.1.2"/>
    </reaction>
</comment>
<dbReference type="EMBL" id="FWFR01000002">
    <property type="protein sequence ID" value="SLN53454.1"/>
    <property type="molecule type" value="Genomic_DNA"/>
</dbReference>
<dbReference type="GO" id="GO:0008137">
    <property type="term" value="F:NADH dehydrogenase (ubiquinone) activity"/>
    <property type="evidence" value="ECO:0007669"/>
    <property type="project" value="UniProtKB-EC"/>
</dbReference>
<dbReference type="FunFam" id="3.30.460.80:FF:000002">
    <property type="entry name" value="NADH dehydrogenase iron-sulfur protein 3, mitochondrial"/>
    <property type="match status" value="1"/>
</dbReference>
<dbReference type="HAMAP" id="MF_01357">
    <property type="entry name" value="NDH1_NuoC"/>
    <property type="match status" value="1"/>
</dbReference>
<keyword evidence="4 7" id="KW-0520">NAD</keyword>
<dbReference type="RefSeq" id="WP_085883625.1">
    <property type="nucleotide sequence ID" value="NZ_FWFR01000002.1"/>
</dbReference>
<feature type="domain" description="NADH:ubiquinone oxidoreductase 30kDa subunit" evidence="10">
    <location>
        <begin position="33"/>
        <end position="153"/>
    </location>
</feature>
<comment type="subunit">
    <text evidence="7">NDH-1 is composed of 14 different subunits. Subunits NuoB, C, D, E, F, and G constitute the peripheral sector of the complex.</text>
</comment>
<keyword evidence="12" id="KW-1185">Reference proteome</keyword>
<dbReference type="NCBIfam" id="NF004733">
    <property type="entry name" value="PRK06074.1-5"/>
    <property type="match status" value="1"/>
</dbReference>
<accession>A0A1Y5T1H0</accession>
<keyword evidence="7 9" id="KW-0874">Quinone</keyword>
<keyword evidence="2 7" id="KW-0813">Transport</keyword>
<comment type="catalytic activity">
    <reaction evidence="7 9">
        <text>a quinone + NADH + 5 H(+)(in) = a quinol + NAD(+) + 4 H(+)(out)</text>
        <dbReference type="Rhea" id="RHEA:57888"/>
        <dbReference type="ChEBI" id="CHEBI:15378"/>
        <dbReference type="ChEBI" id="CHEBI:24646"/>
        <dbReference type="ChEBI" id="CHEBI:57540"/>
        <dbReference type="ChEBI" id="CHEBI:57945"/>
        <dbReference type="ChEBI" id="CHEBI:132124"/>
    </reaction>
</comment>
<dbReference type="Proteomes" id="UP000193200">
    <property type="component" value="Unassembled WGS sequence"/>
</dbReference>
<dbReference type="InterPro" id="IPR001268">
    <property type="entry name" value="NADH_UbQ_OxRdtase_30kDa_su"/>
</dbReference>
<dbReference type="InterPro" id="IPR010218">
    <property type="entry name" value="NADH_DH_suC"/>
</dbReference>
<comment type="function">
    <text evidence="7">NDH-1 shuttles electrons from NADH, via FMN and iron-sulfur (Fe-S) centers, to quinones in the respiratory chain. The immediate electron acceptor for the enzyme in this species is believed to be ubiquinone. Couples the redox reaction to proton translocation (for every two electrons transferred, four hydrogen ions are translocated across the cytoplasmic membrane), and thus conserves the redox energy in a proton gradient.</text>
</comment>
<dbReference type="AlphaFoldDB" id="A0A1Y5T1H0"/>